<keyword evidence="11" id="KW-1185">Reference proteome</keyword>
<evidence type="ECO:0000256" key="7">
    <source>
        <dbReference type="PROSITE-ProRule" id="PRU00278"/>
    </source>
</evidence>
<dbReference type="PANTHER" id="PTHR47245:SF1">
    <property type="entry name" value="FOLDASE PROTEIN PRSA"/>
    <property type="match status" value="1"/>
</dbReference>
<dbReference type="InterPro" id="IPR046357">
    <property type="entry name" value="PPIase_dom_sf"/>
</dbReference>
<dbReference type="InterPro" id="IPR000297">
    <property type="entry name" value="PPIase_PpiC"/>
</dbReference>
<feature type="domain" description="PpiC" evidence="9">
    <location>
        <begin position="130"/>
        <end position="220"/>
    </location>
</feature>
<evidence type="ECO:0000256" key="8">
    <source>
        <dbReference type="SAM" id="SignalP"/>
    </source>
</evidence>
<dbReference type="EMBL" id="CP133720">
    <property type="protein sequence ID" value="WMW78978.1"/>
    <property type="molecule type" value="Genomic_DNA"/>
</dbReference>
<accession>A0ABY9RCL4</accession>
<dbReference type="SUPFAM" id="SSF54534">
    <property type="entry name" value="FKBP-like"/>
    <property type="match status" value="1"/>
</dbReference>
<keyword evidence="4 8" id="KW-0732">Signal</keyword>
<feature type="chain" id="PRO_5046566572" description="peptidylprolyl isomerase" evidence="8">
    <location>
        <begin position="22"/>
        <end position="259"/>
    </location>
</feature>
<evidence type="ECO:0000256" key="1">
    <source>
        <dbReference type="ARBA" id="ARBA00000971"/>
    </source>
</evidence>
<comment type="catalytic activity">
    <reaction evidence="1">
        <text>[protein]-peptidylproline (omega=180) = [protein]-peptidylproline (omega=0)</text>
        <dbReference type="Rhea" id="RHEA:16237"/>
        <dbReference type="Rhea" id="RHEA-COMP:10747"/>
        <dbReference type="Rhea" id="RHEA-COMP:10748"/>
        <dbReference type="ChEBI" id="CHEBI:83833"/>
        <dbReference type="ChEBI" id="CHEBI:83834"/>
        <dbReference type="EC" id="5.2.1.8"/>
    </reaction>
</comment>
<evidence type="ECO:0000259" key="9">
    <source>
        <dbReference type="PROSITE" id="PS50198"/>
    </source>
</evidence>
<name>A0ABY9RCL4_9BURK</name>
<dbReference type="InterPro" id="IPR027304">
    <property type="entry name" value="Trigger_fact/SurA_dom_sf"/>
</dbReference>
<proteinExistence type="inferred from homology"/>
<sequence>MTFKPAHLLVVLLVTAFPAMAAETPLATVNGKAIPASKVEPFLKQALAQGQKDTPQLRAMIKDQLVGTEVLLQEAEKAGFGKSEEVKLQIEMARQQILIRSLMRAHIEKNPVTEADIKTAYDKWKAQNGDNEYHPYHILVEKEDEAKAIISKLKSGAKFEELAKQSKDTGSAGKGGDLEWVSQGNVPPAFGAALATLKKGQFTETPVKTEVGFHVIKLDDVRPLKLPSLDEVKQQIGESLVQEKVQAYQQALMKKANIK</sequence>
<dbReference type="Gene3D" id="1.10.8.1040">
    <property type="match status" value="1"/>
</dbReference>
<dbReference type="PROSITE" id="PS50198">
    <property type="entry name" value="PPIC_PPIASE_2"/>
    <property type="match status" value="1"/>
</dbReference>
<comment type="similarity">
    <text evidence="2">Belongs to the PpiC/parvulin rotamase family.</text>
</comment>
<dbReference type="Gene3D" id="3.10.50.40">
    <property type="match status" value="1"/>
</dbReference>
<dbReference type="InterPro" id="IPR050245">
    <property type="entry name" value="PrsA_foldase"/>
</dbReference>
<dbReference type="RefSeq" id="WP_309480479.1">
    <property type="nucleotide sequence ID" value="NZ_CP133720.1"/>
</dbReference>
<keyword evidence="5 7" id="KW-0697">Rotamase</keyword>
<evidence type="ECO:0000256" key="4">
    <source>
        <dbReference type="ARBA" id="ARBA00022729"/>
    </source>
</evidence>
<protein>
    <recommendedName>
        <fullName evidence="3">peptidylprolyl isomerase</fullName>
        <ecNumber evidence="3">5.2.1.8</ecNumber>
    </recommendedName>
</protein>
<dbReference type="EC" id="5.2.1.8" evidence="3"/>
<evidence type="ECO:0000313" key="10">
    <source>
        <dbReference type="EMBL" id="WMW78978.1"/>
    </source>
</evidence>
<feature type="signal peptide" evidence="8">
    <location>
        <begin position="1"/>
        <end position="21"/>
    </location>
</feature>
<evidence type="ECO:0000256" key="6">
    <source>
        <dbReference type="ARBA" id="ARBA00023235"/>
    </source>
</evidence>
<reference evidence="10" key="1">
    <citation type="submission" date="2023-09" db="EMBL/GenBank/DDBJ databases">
        <title>Undibacterium sp. 20NA77.5 isolated from freshwater.</title>
        <authorList>
            <person name="Le V."/>
            <person name="Ko S.-R."/>
            <person name="Ahn C.-Y."/>
            <person name="Oh H.-M."/>
        </authorList>
    </citation>
    <scope>NUCLEOTIDE SEQUENCE</scope>
    <source>
        <strain evidence="10">20NA77.5</strain>
    </source>
</reference>
<dbReference type="GO" id="GO:0016853">
    <property type="term" value="F:isomerase activity"/>
    <property type="evidence" value="ECO:0007669"/>
    <property type="project" value="UniProtKB-KW"/>
</dbReference>
<evidence type="ECO:0000256" key="3">
    <source>
        <dbReference type="ARBA" id="ARBA00013194"/>
    </source>
</evidence>
<dbReference type="PANTHER" id="PTHR47245">
    <property type="entry name" value="PEPTIDYLPROLYL ISOMERASE"/>
    <property type="match status" value="1"/>
</dbReference>
<dbReference type="SUPFAM" id="SSF109998">
    <property type="entry name" value="Triger factor/SurA peptide-binding domain-like"/>
    <property type="match status" value="1"/>
</dbReference>
<gene>
    <name evidence="10" type="ORF">RF679_09910</name>
</gene>
<dbReference type="Proteomes" id="UP001181355">
    <property type="component" value="Chromosome"/>
</dbReference>
<keyword evidence="6 7" id="KW-0413">Isomerase</keyword>
<evidence type="ECO:0000256" key="5">
    <source>
        <dbReference type="ARBA" id="ARBA00023110"/>
    </source>
</evidence>
<organism evidence="10 11">
    <name type="scientific">Undibacterium cyanobacteriorum</name>
    <dbReference type="NCBI Taxonomy" id="3073561"/>
    <lineage>
        <taxon>Bacteria</taxon>
        <taxon>Pseudomonadati</taxon>
        <taxon>Pseudomonadota</taxon>
        <taxon>Betaproteobacteria</taxon>
        <taxon>Burkholderiales</taxon>
        <taxon>Oxalobacteraceae</taxon>
        <taxon>Undibacterium</taxon>
    </lineage>
</organism>
<evidence type="ECO:0000313" key="11">
    <source>
        <dbReference type="Proteomes" id="UP001181355"/>
    </source>
</evidence>
<dbReference type="Pfam" id="PF13145">
    <property type="entry name" value="Rotamase_2"/>
    <property type="match status" value="1"/>
</dbReference>
<evidence type="ECO:0000256" key="2">
    <source>
        <dbReference type="ARBA" id="ARBA00007656"/>
    </source>
</evidence>